<organism evidence="1 2">
    <name type="scientific">Carpediemonas membranifera</name>
    <dbReference type="NCBI Taxonomy" id="201153"/>
    <lineage>
        <taxon>Eukaryota</taxon>
        <taxon>Metamonada</taxon>
        <taxon>Carpediemonas-like organisms</taxon>
        <taxon>Carpediemonas</taxon>
    </lineage>
</organism>
<name>A0A8J6B0R1_9EUKA</name>
<proteinExistence type="predicted"/>
<dbReference type="EMBL" id="JAHDYR010000005">
    <property type="protein sequence ID" value="KAG9396830.1"/>
    <property type="molecule type" value="Genomic_DNA"/>
</dbReference>
<keyword evidence="2" id="KW-1185">Reference proteome</keyword>
<reference evidence="1" key="1">
    <citation type="submission" date="2021-05" db="EMBL/GenBank/DDBJ databases">
        <title>A free-living protist that lacks canonical eukaryotic 1 DNA replication and segregation systems.</title>
        <authorList>
            <person name="Salas-Leiva D.E."/>
            <person name="Tromer E.C."/>
            <person name="Curtis B.A."/>
            <person name="Jerlstrom-Hultqvist J."/>
            <person name="Kolisko M."/>
            <person name="Yi Z."/>
            <person name="Salas-Leiva J.S."/>
            <person name="Gallot-Lavallee L."/>
            <person name="Kops G.J.P.L."/>
            <person name="Archibald J.M."/>
            <person name="Simpson A.G.B."/>
            <person name="Roger A.J."/>
        </authorList>
    </citation>
    <scope>NUCLEOTIDE SEQUENCE</scope>
    <source>
        <strain evidence="1">BICM</strain>
    </source>
</reference>
<protein>
    <submittedName>
        <fullName evidence="1">Uncharacterized protein</fullName>
    </submittedName>
</protein>
<comment type="caution">
    <text evidence="1">The sequence shown here is derived from an EMBL/GenBank/DDBJ whole genome shotgun (WGS) entry which is preliminary data.</text>
</comment>
<sequence>MLEDKFPSMIVLDNDGEFKPVPVPQDKQGYTASCSFHIGYPYPEESDLDDAPIDPSPSANAETQIRCETQINDDERIFHMTFTVDGLDMPKPQEDDAFARIIDATAAVSHTVVIHAPDGLDETLISLLSALVRRLIGLTGGRDDPSAMINIGLILRVPADISGTKGDDMLRDSFLTRGYEDPTKYNSLKATFNSIEVVAGLPALRASLRSRVGTVTPKVNQEWPASPPTAGVVSDVIATLRTLRTRRGMPRIGETLTLIRMTEAAEKSQGLYMNAIDDLKLPIEGEELSARHGDALAMALAPIADIYDKVGALYRPIYTSIQSNTRNRLVPTQGGVTILPDGQVVSIDSVAPESELADLCRRNLAASEALCEKAVQNALAELTSGPDGPTRAFEVYTSEAKGPSKVKYERVLLSKIATGTSRPVNASTNSALDAMNINQALADPESTDWALEDVRQAVIAIAETVKESAETTAARFNDAHTQLENAIDGVASSVRAVEGDMIEITETVQETASHIDGIVGQLDEAYGAMLSLQERQGVLESRALATEGEIGRVRTGLLQVQGPARGQPKAASPQRSDLVRQSAMQSGLDGVIERTQRMFVPVEQFNALAEQVKAMRAELDILKADKD</sequence>
<evidence type="ECO:0000313" key="2">
    <source>
        <dbReference type="Proteomes" id="UP000717585"/>
    </source>
</evidence>
<gene>
    <name evidence="1" type="ORF">J8273_1873</name>
</gene>
<dbReference type="AlphaFoldDB" id="A0A8J6B0R1"/>
<evidence type="ECO:0000313" key="1">
    <source>
        <dbReference type="EMBL" id="KAG9396830.1"/>
    </source>
</evidence>
<accession>A0A8J6B0R1</accession>
<dbReference type="Proteomes" id="UP000717585">
    <property type="component" value="Unassembled WGS sequence"/>
</dbReference>